<gene>
    <name evidence="18" type="ORF">GDO81_005009</name>
</gene>
<dbReference type="GO" id="GO:0000775">
    <property type="term" value="C:chromosome, centromeric region"/>
    <property type="evidence" value="ECO:0007669"/>
    <property type="project" value="UniProtKB-SubCell"/>
</dbReference>
<comment type="similarity">
    <text evidence="4">Belongs to the IAP family.</text>
</comment>
<evidence type="ECO:0008006" key="20">
    <source>
        <dbReference type="Google" id="ProtNLM"/>
    </source>
</evidence>
<evidence type="ECO:0000256" key="17">
    <source>
        <dbReference type="ARBA" id="ARBA00023328"/>
    </source>
</evidence>
<dbReference type="GO" id="GO:0007059">
    <property type="term" value="P:chromosome segregation"/>
    <property type="evidence" value="ECO:0007669"/>
    <property type="project" value="UniProtKB-KW"/>
</dbReference>
<dbReference type="GO" id="GO:0046872">
    <property type="term" value="F:metal ion binding"/>
    <property type="evidence" value="ECO:0007669"/>
    <property type="project" value="UniProtKB-KW"/>
</dbReference>
<dbReference type="Pfam" id="PF00653">
    <property type="entry name" value="BIR"/>
    <property type="match status" value="1"/>
</dbReference>
<keyword evidence="13" id="KW-0832">Ubl conjugation</keyword>
<dbReference type="InterPro" id="IPR051190">
    <property type="entry name" value="Baculoviral_IAP"/>
</dbReference>
<name>A0AAV7CJY8_ENGPU</name>
<dbReference type="GO" id="GO:0005634">
    <property type="term" value="C:nucleus"/>
    <property type="evidence" value="ECO:0007669"/>
    <property type="project" value="UniProtKB-SubCell"/>
</dbReference>
<comment type="caution">
    <text evidence="18">The sequence shown here is derived from an EMBL/GenBank/DDBJ whole genome shotgun (WGS) entry which is preliminary data.</text>
</comment>
<keyword evidence="9" id="KW-0479">Metal-binding</keyword>
<evidence type="ECO:0000256" key="11">
    <source>
        <dbReference type="ARBA" id="ARBA00022829"/>
    </source>
</evidence>
<evidence type="ECO:0000256" key="1">
    <source>
        <dbReference type="ARBA" id="ARBA00004123"/>
    </source>
</evidence>
<keyword evidence="16" id="KW-0131">Cell cycle</keyword>
<dbReference type="EMBL" id="WNYA01000002">
    <property type="protein sequence ID" value="KAG8585388.1"/>
    <property type="molecule type" value="Genomic_DNA"/>
</dbReference>
<keyword evidence="7" id="KW-0597">Phosphoprotein</keyword>
<evidence type="ECO:0000256" key="8">
    <source>
        <dbReference type="ARBA" id="ARBA00022618"/>
    </source>
</evidence>
<organism evidence="18 19">
    <name type="scientific">Engystomops pustulosus</name>
    <name type="common">Tungara frog</name>
    <name type="synonym">Physalaemus pustulosus</name>
    <dbReference type="NCBI Taxonomy" id="76066"/>
    <lineage>
        <taxon>Eukaryota</taxon>
        <taxon>Metazoa</taxon>
        <taxon>Chordata</taxon>
        <taxon>Craniata</taxon>
        <taxon>Vertebrata</taxon>
        <taxon>Euteleostomi</taxon>
        <taxon>Amphibia</taxon>
        <taxon>Batrachia</taxon>
        <taxon>Anura</taxon>
        <taxon>Neobatrachia</taxon>
        <taxon>Hyloidea</taxon>
        <taxon>Leptodactylidae</taxon>
        <taxon>Leiuperinae</taxon>
        <taxon>Engystomops</taxon>
    </lineage>
</organism>
<keyword evidence="10" id="KW-0498">Mitosis</keyword>
<dbReference type="InterPro" id="IPR001370">
    <property type="entry name" value="BIR_rpt"/>
</dbReference>
<evidence type="ECO:0000256" key="10">
    <source>
        <dbReference type="ARBA" id="ARBA00022776"/>
    </source>
</evidence>
<dbReference type="SUPFAM" id="SSF57924">
    <property type="entry name" value="Inhibitor of apoptosis (IAP) repeat"/>
    <property type="match status" value="1"/>
</dbReference>
<evidence type="ECO:0000256" key="13">
    <source>
        <dbReference type="ARBA" id="ARBA00022843"/>
    </source>
</evidence>
<comment type="subcellular location">
    <subcellularLocation>
        <location evidence="3">Chromosome</location>
        <location evidence="3">Centromere</location>
    </subcellularLocation>
    <subcellularLocation>
        <location evidence="2">Cytoplasm</location>
        <location evidence="2">Cytoskeleton</location>
        <location evidence="2">Spindle</location>
    </subcellularLocation>
    <subcellularLocation>
        <location evidence="1">Nucleus</location>
    </subcellularLocation>
</comment>
<keyword evidence="6" id="KW-0963">Cytoplasm</keyword>
<sequence length="162" mass="19231">MHGSKKRFMQVVQHLTDFRIMYDYNKRLSSFTDWPFTENCKCTPENMAKAGFVHCPTENEPDVACCFFCLKELEGWEPEDDPLTEHSKRSVTCGFLSLNKNTDELTMEEFLRLEVFRIKTFYRKFSTVVAEYLDEEMTATTRRLVEYFANQHNCSLEMDLER</sequence>
<evidence type="ECO:0000313" key="19">
    <source>
        <dbReference type="Proteomes" id="UP000824782"/>
    </source>
</evidence>
<proteinExistence type="inferred from homology"/>
<dbReference type="AlphaFoldDB" id="A0AAV7CJY8"/>
<reference evidence="18" key="1">
    <citation type="thesis" date="2020" institute="ProQuest LLC" country="789 East Eisenhower Parkway, Ann Arbor, MI, USA">
        <title>Comparative Genomics and Chromosome Evolution.</title>
        <authorList>
            <person name="Mudd A.B."/>
        </authorList>
    </citation>
    <scope>NUCLEOTIDE SEQUENCE</scope>
    <source>
        <strain evidence="18">237g6f4</strain>
        <tissue evidence="18">Blood</tissue>
    </source>
</reference>
<dbReference type="GO" id="GO:0005819">
    <property type="term" value="C:spindle"/>
    <property type="evidence" value="ECO:0007669"/>
    <property type="project" value="UniProtKB-SubCell"/>
</dbReference>
<keyword evidence="15" id="KW-0539">Nucleus</keyword>
<keyword evidence="12" id="KW-0862">Zinc</keyword>
<evidence type="ECO:0000313" key="18">
    <source>
        <dbReference type="EMBL" id="KAG8585388.1"/>
    </source>
</evidence>
<protein>
    <recommendedName>
        <fullName evidence="20">Survivin</fullName>
    </recommendedName>
</protein>
<keyword evidence="19" id="KW-1185">Reference proteome</keyword>
<dbReference type="GO" id="GO:0051301">
    <property type="term" value="P:cell division"/>
    <property type="evidence" value="ECO:0007669"/>
    <property type="project" value="UniProtKB-KW"/>
</dbReference>
<accession>A0AAV7CJY8</accession>
<keyword evidence="5" id="KW-0158">Chromosome</keyword>
<evidence type="ECO:0000256" key="16">
    <source>
        <dbReference type="ARBA" id="ARBA00023306"/>
    </source>
</evidence>
<evidence type="ECO:0000256" key="7">
    <source>
        <dbReference type="ARBA" id="ARBA00022553"/>
    </source>
</evidence>
<evidence type="ECO:0000256" key="3">
    <source>
        <dbReference type="ARBA" id="ARBA00004584"/>
    </source>
</evidence>
<keyword evidence="11" id="KW-0159">Chromosome partition</keyword>
<dbReference type="PANTHER" id="PTHR46771">
    <property type="entry name" value="DETERIN"/>
    <property type="match status" value="1"/>
</dbReference>
<dbReference type="CDD" id="cd00022">
    <property type="entry name" value="BIR"/>
    <property type="match status" value="1"/>
</dbReference>
<evidence type="ECO:0000256" key="12">
    <source>
        <dbReference type="ARBA" id="ARBA00022833"/>
    </source>
</evidence>
<evidence type="ECO:0000256" key="9">
    <source>
        <dbReference type="ARBA" id="ARBA00022723"/>
    </source>
</evidence>
<keyword evidence="14" id="KW-0206">Cytoskeleton</keyword>
<keyword evidence="17" id="KW-0137">Centromere</keyword>
<evidence type="ECO:0000256" key="6">
    <source>
        <dbReference type="ARBA" id="ARBA00022490"/>
    </source>
</evidence>
<evidence type="ECO:0000256" key="4">
    <source>
        <dbReference type="ARBA" id="ARBA00006672"/>
    </source>
</evidence>
<dbReference type="Gene3D" id="1.10.1170.10">
    <property type="entry name" value="Inhibitor Of Apoptosis Protein (2mihbC-IAP-1), Chain A"/>
    <property type="match status" value="1"/>
</dbReference>
<evidence type="ECO:0000256" key="15">
    <source>
        <dbReference type="ARBA" id="ARBA00023242"/>
    </source>
</evidence>
<dbReference type="SMART" id="SM00238">
    <property type="entry name" value="BIR"/>
    <property type="match status" value="1"/>
</dbReference>
<dbReference type="FunFam" id="1.10.1170.10:FF:000009">
    <property type="entry name" value="Baculoviral IAP repeat-containing protein 5"/>
    <property type="match status" value="1"/>
</dbReference>
<dbReference type="PROSITE" id="PS50143">
    <property type="entry name" value="BIR_REPEAT_2"/>
    <property type="match status" value="1"/>
</dbReference>
<dbReference type="Proteomes" id="UP000824782">
    <property type="component" value="Unassembled WGS sequence"/>
</dbReference>
<evidence type="ECO:0000256" key="14">
    <source>
        <dbReference type="ARBA" id="ARBA00023212"/>
    </source>
</evidence>
<evidence type="ECO:0000256" key="2">
    <source>
        <dbReference type="ARBA" id="ARBA00004186"/>
    </source>
</evidence>
<evidence type="ECO:0000256" key="5">
    <source>
        <dbReference type="ARBA" id="ARBA00022454"/>
    </source>
</evidence>
<dbReference type="PANTHER" id="PTHR46771:SF2">
    <property type="entry name" value="BACULOVIRAL IAP REPEAT-CONTAINING PROTEIN 5.1"/>
    <property type="match status" value="1"/>
</dbReference>
<keyword evidence="8" id="KW-0132">Cell division</keyword>